<reference evidence="4" key="1">
    <citation type="journal article" date="2019" name="Int. J. Syst. Evol. Microbiol.">
        <title>The Global Catalogue of Microorganisms (GCM) 10K type strain sequencing project: providing services to taxonomists for standard genome sequencing and annotation.</title>
        <authorList>
            <consortium name="The Broad Institute Genomics Platform"/>
            <consortium name="The Broad Institute Genome Sequencing Center for Infectious Disease"/>
            <person name="Wu L."/>
            <person name="Ma J."/>
        </authorList>
    </citation>
    <scope>NUCLEOTIDE SEQUENCE [LARGE SCALE GENOMIC DNA]</scope>
    <source>
        <strain evidence="4">JCM 17924</strain>
    </source>
</reference>
<name>A0ABP8JQ03_9BACT</name>
<dbReference type="InterPro" id="IPR018874">
    <property type="entry name" value="Phage_Mx8_p63_C"/>
</dbReference>
<evidence type="ECO:0000259" key="2">
    <source>
        <dbReference type="Pfam" id="PF10546"/>
    </source>
</evidence>
<feature type="domain" description="Bacteriophage Mx8 p63 C-terminal" evidence="2">
    <location>
        <begin position="72"/>
        <end position="152"/>
    </location>
</feature>
<protein>
    <recommendedName>
        <fullName evidence="2">Bacteriophage Mx8 p63 C-terminal domain-containing protein</fullName>
    </recommendedName>
</protein>
<feature type="compositionally biased region" description="Polar residues" evidence="1">
    <location>
        <begin position="7"/>
        <end position="20"/>
    </location>
</feature>
<keyword evidence="4" id="KW-1185">Reference proteome</keyword>
<evidence type="ECO:0000313" key="3">
    <source>
        <dbReference type="EMBL" id="GAA4394039.1"/>
    </source>
</evidence>
<evidence type="ECO:0000256" key="1">
    <source>
        <dbReference type="SAM" id="MobiDB-lite"/>
    </source>
</evidence>
<proteinExistence type="predicted"/>
<organism evidence="3 4">
    <name type="scientific">Hymenobacter koreensis</name>
    <dbReference type="NCBI Taxonomy" id="1084523"/>
    <lineage>
        <taxon>Bacteria</taxon>
        <taxon>Pseudomonadati</taxon>
        <taxon>Bacteroidota</taxon>
        <taxon>Cytophagia</taxon>
        <taxon>Cytophagales</taxon>
        <taxon>Hymenobacteraceae</taxon>
        <taxon>Hymenobacter</taxon>
    </lineage>
</organism>
<gene>
    <name evidence="3" type="ORF">GCM10023186_46140</name>
</gene>
<dbReference type="Pfam" id="PF10546">
    <property type="entry name" value="P63C"/>
    <property type="match status" value="1"/>
</dbReference>
<accession>A0ABP8JQ03</accession>
<dbReference type="RefSeq" id="WP_345228183.1">
    <property type="nucleotide sequence ID" value="NZ_BAABHA010000016.1"/>
</dbReference>
<feature type="region of interest" description="Disordered" evidence="1">
    <location>
        <begin position="1"/>
        <end position="22"/>
    </location>
</feature>
<dbReference type="Proteomes" id="UP001500454">
    <property type="component" value="Unassembled WGS sequence"/>
</dbReference>
<sequence>MAKQKQLAPTTQLQETTRPTISREEELNEMYAAAAALVESAGLDETLDKENEKRFLAEFKLNNPRLARYIGELQPYVVTFPMEFYEQIYRLHGWSTDPENLRKRPGIVGAWTIKLIYDRFPTGMVDELRSRNPRTLSGDLLHKYFQLLTAEGSSLLKEFIQEAIDLMKQCGSWAHFESAFARKCGKSWQTFLFDNPVD</sequence>
<dbReference type="EMBL" id="BAABHA010000016">
    <property type="protein sequence ID" value="GAA4394039.1"/>
    <property type="molecule type" value="Genomic_DNA"/>
</dbReference>
<evidence type="ECO:0000313" key="4">
    <source>
        <dbReference type="Proteomes" id="UP001500454"/>
    </source>
</evidence>
<comment type="caution">
    <text evidence="3">The sequence shown here is derived from an EMBL/GenBank/DDBJ whole genome shotgun (WGS) entry which is preliminary data.</text>
</comment>